<protein>
    <submittedName>
        <fullName evidence="2">Uncharacterized protein</fullName>
    </submittedName>
</protein>
<dbReference type="AlphaFoldDB" id="A0AAN7UVR2"/>
<organism evidence="2 3">
    <name type="scientific">Xylaria bambusicola</name>
    <dbReference type="NCBI Taxonomy" id="326684"/>
    <lineage>
        <taxon>Eukaryota</taxon>
        <taxon>Fungi</taxon>
        <taxon>Dikarya</taxon>
        <taxon>Ascomycota</taxon>
        <taxon>Pezizomycotina</taxon>
        <taxon>Sordariomycetes</taxon>
        <taxon>Xylariomycetidae</taxon>
        <taxon>Xylariales</taxon>
        <taxon>Xylariaceae</taxon>
        <taxon>Xylaria</taxon>
    </lineage>
</organism>
<reference evidence="2 3" key="1">
    <citation type="submission" date="2023-10" db="EMBL/GenBank/DDBJ databases">
        <title>Draft genome sequence of Xylaria bambusicola isolate GMP-LS, the root and basal stem rot pathogen of sugarcane in Indonesia.</title>
        <authorList>
            <person name="Selvaraj P."/>
            <person name="Muralishankar V."/>
            <person name="Muruganantham S."/>
            <person name="Sp S."/>
            <person name="Haryani S."/>
            <person name="Lau K.J.X."/>
            <person name="Naqvi N.I."/>
        </authorList>
    </citation>
    <scope>NUCLEOTIDE SEQUENCE [LARGE SCALE GENOMIC DNA]</scope>
    <source>
        <strain evidence="2">GMP-LS</strain>
    </source>
</reference>
<feature type="compositionally biased region" description="Basic residues" evidence="1">
    <location>
        <begin position="47"/>
        <end position="60"/>
    </location>
</feature>
<evidence type="ECO:0000313" key="2">
    <source>
        <dbReference type="EMBL" id="KAK5637047.1"/>
    </source>
</evidence>
<keyword evidence="3" id="KW-1185">Reference proteome</keyword>
<evidence type="ECO:0000313" key="3">
    <source>
        <dbReference type="Proteomes" id="UP001305414"/>
    </source>
</evidence>
<dbReference type="Proteomes" id="UP001305414">
    <property type="component" value="Unassembled WGS sequence"/>
</dbReference>
<comment type="caution">
    <text evidence="2">The sequence shown here is derived from an EMBL/GenBank/DDBJ whole genome shotgun (WGS) entry which is preliminary data.</text>
</comment>
<gene>
    <name evidence="2" type="ORF">RRF57_012759</name>
</gene>
<accession>A0AAN7UVR2</accession>
<evidence type="ECO:0000256" key="1">
    <source>
        <dbReference type="SAM" id="MobiDB-lite"/>
    </source>
</evidence>
<dbReference type="EMBL" id="JAWHQM010000089">
    <property type="protein sequence ID" value="KAK5637047.1"/>
    <property type="molecule type" value="Genomic_DNA"/>
</dbReference>
<feature type="region of interest" description="Disordered" evidence="1">
    <location>
        <begin position="25"/>
        <end position="60"/>
    </location>
</feature>
<name>A0AAN7UVR2_9PEZI</name>
<sequence length="60" mass="6578">MARSGSSFSMNKIPIVKLGRTLAPSSRAGAETTSTCFPRPPFVASRRQQKSKGKKIFKYS</sequence>
<proteinExistence type="predicted"/>